<keyword evidence="4 8" id="KW-0808">Transferase</keyword>
<evidence type="ECO:0000256" key="5">
    <source>
        <dbReference type="ARBA" id="ARBA00022777"/>
    </source>
</evidence>
<dbReference type="Gene3D" id="3.30.63.10">
    <property type="entry name" value="Guanylate Kinase phosphate binding domain"/>
    <property type="match status" value="1"/>
</dbReference>
<dbReference type="PANTHER" id="PTHR23117">
    <property type="entry name" value="GUANYLATE KINASE-RELATED"/>
    <property type="match status" value="1"/>
</dbReference>
<dbReference type="FunFam" id="3.30.63.10:FF:000002">
    <property type="entry name" value="Guanylate kinase 1"/>
    <property type="match status" value="1"/>
</dbReference>
<sequence>MSTVDDARPAARLTALVGPSGVGKGGVVELIRARSPSVWISVPVTTRPIREHEVDGVDRYFVDRSEFERMIADGRLLDWTEIADHLHGTPIEPIRSRLRAGQPVLLTIDLPGACRVRAAMPEARLVFLAPPVPRATRAQHVDPDRPPPLSCEFDQTVVNEHVERAAAELVGLLGCSFPTPAQPRVRG</sequence>
<evidence type="ECO:0000256" key="1">
    <source>
        <dbReference type="ARBA" id="ARBA00005790"/>
    </source>
</evidence>
<evidence type="ECO:0000256" key="6">
    <source>
        <dbReference type="ARBA" id="ARBA00030128"/>
    </source>
</evidence>
<dbReference type="CDD" id="cd00071">
    <property type="entry name" value="GMPK"/>
    <property type="match status" value="1"/>
</dbReference>
<dbReference type="SMART" id="SM00072">
    <property type="entry name" value="GuKc"/>
    <property type="match status" value="1"/>
</dbReference>
<name>A0A7W7SVF0_9ACTN</name>
<dbReference type="SUPFAM" id="SSF52540">
    <property type="entry name" value="P-loop containing nucleoside triphosphate hydrolases"/>
    <property type="match status" value="1"/>
</dbReference>
<keyword evidence="5 8" id="KW-0418">Kinase</keyword>
<proteinExistence type="inferred from homology"/>
<organism evidence="8 9">
    <name type="scientific">Micromonospora polyrhachis</name>
    <dbReference type="NCBI Taxonomy" id="1282883"/>
    <lineage>
        <taxon>Bacteria</taxon>
        <taxon>Bacillati</taxon>
        <taxon>Actinomycetota</taxon>
        <taxon>Actinomycetes</taxon>
        <taxon>Micromonosporales</taxon>
        <taxon>Micromonosporaceae</taxon>
        <taxon>Micromonospora</taxon>
    </lineage>
</organism>
<reference evidence="8 9" key="1">
    <citation type="submission" date="2020-08" db="EMBL/GenBank/DDBJ databases">
        <title>Sequencing the genomes of 1000 actinobacteria strains.</title>
        <authorList>
            <person name="Klenk H.-P."/>
        </authorList>
    </citation>
    <scope>NUCLEOTIDE SEQUENCE [LARGE SCALE GENOMIC DNA]</scope>
    <source>
        <strain evidence="8 9">DSM 45886</strain>
    </source>
</reference>
<keyword evidence="9" id="KW-1185">Reference proteome</keyword>
<dbReference type="InterPro" id="IPR027417">
    <property type="entry name" value="P-loop_NTPase"/>
</dbReference>
<dbReference type="AlphaFoldDB" id="A0A7W7SVF0"/>
<evidence type="ECO:0000256" key="4">
    <source>
        <dbReference type="ARBA" id="ARBA00022679"/>
    </source>
</evidence>
<dbReference type="Gene3D" id="3.40.50.300">
    <property type="entry name" value="P-loop containing nucleotide triphosphate hydrolases"/>
    <property type="match status" value="1"/>
</dbReference>
<dbReference type="InterPro" id="IPR008144">
    <property type="entry name" value="Guanylate_kin-like_dom"/>
</dbReference>
<dbReference type="EC" id="2.7.4.8" evidence="2"/>
<feature type="domain" description="Guanylate kinase-like" evidence="7">
    <location>
        <begin position="11"/>
        <end position="174"/>
    </location>
</feature>
<dbReference type="InterPro" id="IPR008145">
    <property type="entry name" value="GK/Ca_channel_bsu"/>
</dbReference>
<dbReference type="GO" id="GO:0005829">
    <property type="term" value="C:cytosol"/>
    <property type="evidence" value="ECO:0007669"/>
    <property type="project" value="TreeGrafter"/>
</dbReference>
<dbReference type="PANTHER" id="PTHR23117:SF13">
    <property type="entry name" value="GUANYLATE KINASE"/>
    <property type="match status" value="1"/>
</dbReference>
<comment type="caution">
    <text evidence="8">The sequence shown here is derived from an EMBL/GenBank/DDBJ whole genome shotgun (WGS) entry which is preliminary data.</text>
</comment>
<dbReference type="PROSITE" id="PS50052">
    <property type="entry name" value="GUANYLATE_KINASE_2"/>
    <property type="match status" value="1"/>
</dbReference>
<accession>A0A7W7SVF0</accession>
<comment type="similarity">
    <text evidence="1">Belongs to the guanylate kinase family.</text>
</comment>
<evidence type="ECO:0000256" key="2">
    <source>
        <dbReference type="ARBA" id="ARBA00012961"/>
    </source>
</evidence>
<gene>
    <name evidence="8" type="ORF">FHR38_005411</name>
</gene>
<evidence type="ECO:0000313" key="9">
    <source>
        <dbReference type="Proteomes" id="UP000578819"/>
    </source>
</evidence>
<dbReference type="EMBL" id="JACHJW010000001">
    <property type="protein sequence ID" value="MBB4961678.1"/>
    <property type="molecule type" value="Genomic_DNA"/>
</dbReference>
<dbReference type="Pfam" id="PF00625">
    <property type="entry name" value="Guanylate_kin"/>
    <property type="match status" value="1"/>
</dbReference>
<dbReference type="GO" id="GO:0004385">
    <property type="term" value="F:GMP kinase activity"/>
    <property type="evidence" value="ECO:0007669"/>
    <property type="project" value="UniProtKB-EC"/>
</dbReference>
<evidence type="ECO:0000256" key="3">
    <source>
        <dbReference type="ARBA" id="ARBA00016296"/>
    </source>
</evidence>
<dbReference type="RefSeq" id="WP_184537376.1">
    <property type="nucleotide sequence ID" value="NZ_JACHJW010000001.1"/>
</dbReference>
<evidence type="ECO:0000259" key="7">
    <source>
        <dbReference type="PROSITE" id="PS50052"/>
    </source>
</evidence>
<evidence type="ECO:0000313" key="8">
    <source>
        <dbReference type="EMBL" id="MBB4961678.1"/>
    </source>
</evidence>
<dbReference type="Proteomes" id="UP000578819">
    <property type="component" value="Unassembled WGS sequence"/>
</dbReference>
<protein>
    <recommendedName>
        <fullName evidence="3">Guanylate kinase</fullName>
        <ecNumber evidence="2">2.7.4.8</ecNumber>
    </recommendedName>
    <alternativeName>
        <fullName evidence="6">GMP kinase</fullName>
    </alternativeName>
</protein>